<dbReference type="SMART" id="SM00184">
    <property type="entry name" value="RING"/>
    <property type="match status" value="1"/>
</dbReference>
<dbReference type="GO" id="GO:0016874">
    <property type="term" value="F:ligase activity"/>
    <property type="evidence" value="ECO:0007669"/>
    <property type="project" value="UniProtKB-KW"/>
</dbReference>
<dbReference type="Gene3D" id="3.30.40.10">
    <property type="entry name" value="Zinc/RING finger domain, C3HC4 (zinc finger)"/>
    <property type="match status" value="1"/>
</dbReference>
<dbReference type="PANTHER" id="PTHR15710">
    <property type="entry name" value="E3 UBIQUITIN-PROTEIN LIGASE PRAJA"/>
    <property type="match status" value="1"/>
</dbReference>
<feature type="compositionally biased region" description="Basic and acidic residues" evidence="5">
    <location>
        <begin position="428"/>
        <end position="437"/>
    </location>
</feature>
<dbReference type="GO" id="GO:0008270">
    <property type="term" value="F:zinc ion binding"/>
    <property type="evidence" value="ECO:0007669"/>
    <property type="project" value="UniProtKB-KW"/>
</dbReference>
<reference evidence="7" key="1">
    <citation type="submission" date="2020-06" db="EMBL/GenBank/DDBJ databases">
        <authorList>
            <consortium name="Plant Systems Biology data submission"/>
        </authorList>
    </citation>
    <scope>NUCLEOTIDE SEQUENCE</scope>
    <source>
        <strain evidence="7">D6</strain>
    </source>
</reference>
<feature type="compositionally biased region" description="Polar residues" evidence="5">
    <location>
        <begin position="13"/>
        <end position="32"/>
    </location>
</feature>
<proteinExistence type="predicted"/>
<evidence type="ECO:0000256" key="3">
    <source>
        <dbReference type="ARBA" id="ARBA00022833"/>
    </source>
</evidence>
<name>A0A9N8DFL7_9STRA</name>
<dbReference type="SUPFAM" id="SSF57850">
    <property type="entry name" value="RING/U-box"/>
    <property type="match status" value="1"/>
</dbReference>
<evidence type="ECO:0000256" key="1">
    <source>
        <dbReference type="ARBA" id="ARBA00022723"/>
    </source>
</evidence>
<organism evidence="7 8">
    <name type="scientific">Seminavis robusta</name>
    <dbReference type="NCBI Taxonomy" id="568900"/>
    <lineage>
        <taxon>Eukaryota</taxon>
        <taxon>Sar</taxon>
        <taxon>Stramenopiles</taxon>
        <taxon>Ochrophyta</taxon>
        <taxon>Bacillariophyta</taxon>
        <taxon>Bacillariophyceae</taxon>
        <taxon>Bacillariophycidae</taxon>
        <taxon>Naviculales</taxon>
        <taxon>Naviculaceae</taxon>
        <taxon>Seminavis</taxon>
    </lineage>
</organism>
<feature type="region of interest" description="Disordered" evidence="5">
    <location>
        <begin position="325"/>
        <end position="535"/>
    </location>
</feature>
<keyword evidence="1" id="KW-0479">Metal-binding</keyword>
<evidence type="ECO:0000256" key="4">
    <source>
        <dbReference type="PROSITE-ProRule" id="PRU00175"/>
    </source>
</evidence>
<keyword evidence="7" id="KW-0436">Ligase</keyword>
<dbReference type="OrthoDB" id="8062037at2759"/>
<feature type="region of interest" description="Disordered" evidence="5">
    <location>
        <begin position="1"/>
        <end position="72"/>
    </location>
</feature>
<evidence type="ECO:0000259" key="6">
    <source>
        <dbReference type="PROSITE" id="PS50089"/>
    </source>
</evidence>
<protein>
    <submittedName>
        <fullName evidence="7">Protein ligase RNF181</fullName>
    </submittedName>
</protein>
<sequence length="676" mass="73993">MRSSFFGGRNGEEQQSQDSNAPTGSTNNSGPTNPVMDFLRQSFSGGAGSDGATEQQGANDTSQQANNNNNETHQHPLMEFFRQNFGGGPDAAAAAAAQFGEFTEGLASHIPAMQQPVQQQQGPTGPPPASATALRQLPTISVTAADLVDASNRECCICFEENNIHDKVVRLPCAHIFHSDCITDWLNRHCTCPTCRYELATNDPMYEAGRRERMKNRKPRYAKYELKRMSIKELKALLPRQRRSSAMFSDKTDLIDYVISSGTVDLISAPPPVEFPSLTFLRSMGAGKLKRTMNETGVYFDPRDVVEKEDMLQLFVNSGRICLTEQTEDDSGGPDTTYGHAPCTRQRRHSYDDDASLESDDNNRQTMNGQSAKAPRATVLVETVGTYSDDEYSRDGTDTNQENTTQEDWDFSFVMEDQSTTAASAAERSIEVERTVEEQDVVFEADAAPAADDTNERADDNANNNDPMDVETVETAEEEEDSVSVLTGSSATSVSSAAAETTTSNVGIDDSDSQRKRQRVQANEEPKQEESPAAQFAGLSISQLRSLAREQGVDISRCIERSEMIERLTSQSSGNGASLDPDIFQSWTISHLRAVGNEVSVSYGPGASHHDMVKALMAAAAERPPVARYVKALSPLMSMSLSELRALARQWQIDVHDCLEKGEIIRRLAASAANRG</sequence>
<accession>A0A9N8DFL7</accession>
<dbReference type="InterPro" id="IPR001841">
    <property type="entry name" value="Znf_RING"/>
</dbReference>
<dbReference type="PROSITE" id="PS50089">
    <property type="entry name" value="ZF_RING_2"/>
    <property type="match status" value="1"/>
</dbReference>
<evidence type="ECO:0000313" key="8">
    <source>
        <dbReference type="Proteomes" id="UP001153069"/>
    </source>
</evidence>
<feature type="compositionally biased region" description="Low complexity" evidence="5">
    <location>
        <begin position="483"/>
        <end position="506"/>
    </location>
</feature>
<feature type="compositionally biased region" description="Polar residues" evidence="5">
    <location>
        <begin position="52"/>
        <end position="65"/>
    </location>
</feature>
<dbReference type="EMBL" id="CAICTM010000125">
    <property type="protein sequence ID" value="CAB9502068.1"/>
    <property type="molecule type" value="Genomic_DNA"/>
</dbReference>
<evidence type="ECO:0000256" key="2">
    <source>
        <dbReference type="ARBA" id="ARBA00022771"/>
    </source>
</evidence>
<feature type="compositionally biased region" description="Acidic residues" evidence="5">
    <location>
        <begin position="468"/>
        <end position="482"/>
    </location>
</feature>
<keyword evidence="3" id="KW-0862">Zinc</keyword>
<feature type="domain" description="RING-type" evidence="6">
    <location>
        <begin position="155"/>
        <end position="196"/>
    </location>
</feature>
<evidence type="ECO:0000313" key="7">
    <source>
        <dbReference type="EMBL" id="CAB9502068.1"/>
    </source>
</evidence>
<dbReference type="Pfam" id="PF13639">
    <property type="entry name" value="zf-RING_2"/>
    <property type="match status" value="1"/>
</dbReference>
<gene>
    <name evidence="7" type="ORF">SEMRO_126_G060610.1</name>
</gene>
<evidence type="ECO:0000256" key="5">
    <source>
        <dbReference type="SAM" id="MobiDB-lite"/>
    </source>
</evidence>
<dbReference type="AlphaFoldDB" id="A0A9N8DFL7"/>
<comment type="caution">
    <text evidence="7">The sequence shown here is derived from an EMBL/GenBank/DDBJ whole genome shotgun (WGS) entry which is preliminary data.</text>
</comment>
<keyword evidence="8" id="KW-1185">Reference proteome</keyword>
<dbReference type="InterPro" id="IPR013083">
    <property type="entry name" value="Znf_RING/FYVE/PHD"/>
</dbReference>
<keyword evidence="2 4" id="KW-0863">Zinc-finger</keyword>
<dbReference type="Proteomes" id="UP001153069">
    <property type="component" value="Unassembled WGS sequence"/>
</dbReference>